<dbReference type="GO" id="GO:0071111">
    <property type="term" value="F:cyclic-guanylate-specific phosphodiesterase activity"/>
    <property type="evidence" value="ECO:0007669"/>
    <property type="project" value="UniProtKB-EC"/>
</dbReference>
<dbReference type="Pfam" id="PF13487">
    <property type="entry name" value="HD_5"/>
    <property type="match status" value="1"/>
</dbReference>
<protein>
    <submittedName>
        <fullName evidence="2">Cyclic di-GMP phosphodiesterase response regulator RpfG</fullName>
        <ecNumber evidence="2">3.1.4.52</ecNumber>
    </submittedName>
</protein>
<name>A0A348AQX4_9FIRM</name>
<evidence type="ECO:0000259" key="1">
    <source>
        <dbReference type="PROSITE" id="PS51832"/>
    </source>
</evidence>
<dbReference type="AlphaFoldDB" id="A0A348AQX4"/>
<dbReference type="InterPro" id="IPR006675">
    <property type="entry name" value="HDIG_dom"/>
</dbReference>
<organism evidence="2 3">
    <name type="scientific">Methylomusa anaerophila</name>
    <dbReference type="NCBI Taxonomy" id="1930071"/>
    <lineage>
        <taxon>Bacteria</taxon>
        <taxon>Bacillati</taxon>
        <taxon>Bacillota</taxon>
        <taxon>Negativicutes</taxon>
        <taxon>Selenomonadales</taxon>
        <taxon>Sporomusaceae</taxon>
        <taxon>Methylomusa</taxon>
    </lineage>
</organism>
<keyword evidence="3" id="KW-1185">Reference proteome</keyword>
<dbReference type="EC" id="3.1.4.52" evidence="2"/>
<reference evidence="2 3" key="1">
    <citation type="journal article" date="2018" name="Int. J. Syst. Evol. Microbiol.">
        <title>Methylomusa anaerophila gen. nov., sp. nov., an anaerobic methanol-utilizing bacterium isolated from a microbial fuel cell.</title>
        <authorList>
            <person name="Amano N."/>
            <person name="Yamamuro A."/>
            <person name="Miyahara M."/>
            <person name="Kouzuma A."/>
            <person name="Abe T."/>
            <person name="Watanabe K."/>
        </authorList>
    </citation>
    <scope>NUCLEOTIDE SEQUENCE [LARGE SCALE GENOMIC DNA]</scope>
    <source>
        <strain evidence="2 3">MMFC1</strain>
    </source>
</reference>
<dbReference type="InterPro" id="IPR003607">
    <property type="entry name" value="HD/PDEase_dom"/>
</dbReference>
<evidence type="ECO:0000313" key="2">
    <source>
        <dbReference type="EMBL" id="BBB93472.1"/>
    </source>
</evidence>
<dbReference type="EMBL" id="AP018449">
    <property type="protein sequence ID" value="BBB93472.1"/>
    <property type="molecule type" value="Genomic_DNA"/>
</dbReference>
<accession>A0A348AQX4</accession>
<dbReference type="SUPFAM" id="SSF109604">
    <property type="entry name" value="HD-domain/PDEase-like"/>
    <property type="match status" value="1"/>
</dbReference>
<dbReference type="PANTHER" id="PTHR43155">
    <property type="entry name" value="CYCLIC DI-GMP PHOSPHODIESTERASE PA4108-RELATED"/>
    <property type="match status" value="1"/>
</dbReference>
<dbReference type="CDD" id="cd00077">
    <property type="entry name" value="HDc"/>
    <property type="match status" value="1"/>
</dbReference>
<proteinExistence type="predicted"/>
<dbReference type="InterPro" id="IPR037522">
    <property type="entry name" value="HD_GYP_dom"/>
</dbReference>
<dbReference type="Gene3D" id="1.10.3210.10">
    <property type="entry name" value="Hypothetical protein af1432"/>
    <property type="match status" value="1"/>
</dbReference>
<gene>
    <name evidence="2" type="primary">rpfG_15</name>
    <name evidence="2" type="ORF">MAMMFC1_04189</name>
</gene>
<dbReference type="Proteomes" id="UP000276437">
    <property type="component" value="Chromosome"/>
</dbReference>
<feature type="domain" description="HD-GYP" evidence="1">
    <location>
        <begin position="118"/>
        <end position="314"/>
    </location>
</feature>
<dbReference type="SMART" id="SM00471">
    <property type="entry name" value="HDc"/>
    <property type="match status" value="1"/>
</dbReference>
<dbReference type="PANTHER" id="PTHR43155:SF2">
    <property type="entry name" value="CYCLIC DI-GMP PHOSPHODIESTERASE PA4108"/>
    <property type="match status" value="1"/>
</dbReference>
<dbReference type="KEGG" id="mana:MAMMFC1_04189"/>
<evidence type="ECO:0000313" key="3">
    <source>
        <dbReference type="Proteomes" id="UP000276437"/>
    </source>
</evidence>
<dbReference type="PROSITE" id="PS51832">
    <property type="entry name" value="HD_GYP"/>
    <property type="match status" value="1"/>
</dbReference>
<dbReference type="RefSeq" id="WP_126310289.1">
    <property type="nucleotide sequence ID" value="NZ_AP018449.1"/>
</dbReference>
<dbReference type="NCBIfam" id="TIGR00277">
    <property type="entry name" value="HDIG"/>
    <property type="match status" value="1"/>
</dbReference>
<dbReference type="OrthoDB" id="1677843at2"/>
<sequence length="354" mass="39953">MAIKRYVISAVEPGMKLARPIFRDNGQVILYDGTVLTNFHIEKLRYFDVSYIDIIEHPDEYHPAQDVSAPPSDLSTIQGFQTLYDSTVNTLNQAFNSIRFLQEIPLAELRSMVGQAIMPMIDAVGVISHLQNVQHQDEYTFHHSLDVAVISGVLARWMGYTGQELEEIILSGLLHDVGKARIPLAILNKPEKLTTEEMDIMKLHTSKGYQMLNETKTLSPAVLCGVLQHHEKLDGSGYPLGVNEEKIHPYAKIIAVADIYCAMTSDRVYHKRRTPFKVVEHISQEMFNKLDPAVCTAFMNNVKDYFLGSVVKLSDGREAEVVYLGIYSSSRPVVRTKEGEFIDLERNKKIVIEG</sequence>
<keyword evidence="2" id="KW-0378">Hydrolase</keyword>